<keyword evidence="2" id="KW-1185">Reference proteome</keyword>
<reference evidence="1" key="1">
    <citation type="submission" date="2023-04" db="EMBL/GenBank/DDBJ databases">
        <title>Draft Genome sequencing of Naganishia species isolated from polar environments using Oxford Nanopore Technology.</title>
        <authorList>
            <person name="Leo P."/>
            <person name="Venkateswaran K."/>
        </authorList>
    </citation>
    <scope>NUCLEOTIDE SEQUENCE</scope>
    <source>
        <strain evidence="1">MNA-CCFEE 5261</strain>
    </source>
</reference>
<gene>
    <name evidence="1" type="ORF">QFC19_003723</name>
</gene>
<proteinExistence type="predicted"/>
<accession>A0ACC2W0L4</accession>
<dbReference type="Proteomes" id="UP001241377">
    <property type="component" value="Unassembled WGS sequence"/>
</dbReference>
<organism evidence="1 2">
    <name type="scientific">Naganishia cerealis</name>
    <dbReference type="NCBI Taxonomy" id="610337"/>
    <lineage>
        <taxon>Eukaryota</taxon>
        <taxon>Fungi</taxon>
        <taxon>Dikarya</taxon>
        <taxon>Basidiomycota</taxon>
        <taxon>Agaricomycotina</taxon>
        <taxon>Tremellomycetes</taxon>
        <taxon>Filobasidiales</taxon>
        <taxon>Filobasidiaceae</taxon>
        <taxon>Naganishia</taxon>
    </lineage>
</organism>
<evidence type="ECO:0000313" key="1">
    <source>
        <dbReference type="EMBL" id="KAJ9104928.1"/>
    </source>
</evidence>
<comment type="caution">
    <text evidence="1">The sequence shown here is derived from an EMBL/GenBank/DDBJ whole genome shotgun (WGS) entry which is preliminary data.</text>
</comment>
<sequence>MSALAAESTHPTPPPSAIPHELIDSSTAEIVQSPDTMSEGAFPCSSRDSSPGGFLNGRTQPRSRLMVTEERMSPFPLQGPIKLSLRRVEGHDDPASSNTGATTPLESHAKDAPHQSDETHHAHSTADQIEAGATTENPPPVLFPTTRAAPASPSQSPSLSRRTSSAQPVQDGEAAETAGGEVPVVDATSSGDLSSASTAATAGASGGGRTRRPSTLIPQPGKEGETIPPWLRTQNEESAKGSGVGDADGDAAGNEDGKVSRVLATPEKNTAEELHTVIQEDFKTIAITAGLSSANSNSEENIITTTTTVRQSRVVVRDFGFPAVDPRYRGAFHPIPGEFEDEDEDDEEDDDRSTASGASSGWNRFAGGSGGRVRRKSSLGGWSGFGFGGFGGLGGLARRFSKSSRRGSQAGLSTTSGAGAGEEMDSSRSTGGGTTSRRGSVQVGGGASACRSTAGDSTTTSLSAKSPGAIVLPTPLPHDTDVSLSDLTPTPDDNGEPPEQLDHRHYAFGSGGRNDSGSATGTRSRSASGAAAEENPSMPAGKIGAQQQTVLPTAGVHTEADPRLSILSQVSEEASSVISGAQSDGSASSSVGGEASKWPSDPTPTLTTNTTSSSGTTVTAREPRGRYKVLYDFEAEGEHEMSVREGEVLLIGGRWGNMGWVIAERLDTPTGADGGGDGEQRRDRQMKGLVPEGYLGRRLSE</sequence>
<evidence type="ECO:0000313" key="2">
    <source>
        <dbReference type="Proteomes" id="UP001241377"/>
    </source>
</evidence>
<protein>
    <submittedName>
        <fullName evidence="1">Uncharacterized protein</fullName>
    </submittedName>
</protein>
<name>A0ACC2W0L4_9TREE</name>
<dbReference type="EMBL" id="JASBWR010000037">
    <property type="protein sequence ID" value="KAJ9104928.1"/>
    <property type="molecule type" value="Genomic_DNA"/>
</dbReference>